<accession>A0ABT9NQN7</accession>
<evidence type="ECO:0000256" key="3">
    <source>
        <dbReference type="ARBA" id="ARBA00022989"/>
    </source>
</evidence>
<sequence length="408" mass="40951">MLASYRAVLSRPGALPFSLAGLIGRLPISMIGLGLVLLVEDATGSYGSAGVVSAAYVLGNAALAILSGRLIDRFGQGRVLPVMITISALSLGGTVWAVQDGLGAPVPHLLAALSGATMPQIGSCVRARWVHLLGSDPKLHTAFSYEAVMDETVFITGPILVTVLATSVHPVAGIATAAACGLLGGWALAAQRRTEPPTRASHRTGGPRTPMPWRLLAVLVGCSAMLGGVFGGAEVATVAFADEQGRAVWAGPLLGLWAAGSLLAGIAYGAITWRSGSLTRFRVAAAALALSLLVLPFIGSLAVLAPVLLLAGFAISPTLISLTALVAEQVPASRLTEGLAVVHAGMAAGIAPGAALVGTVIDNHGASTSYLVVCAAGVVGALLTWVVPAGPAAPPPSPAPVREPEVSA</sequence>
<dbReference type="Proteomes" id="UP001240447">
    <property type="component" value="Unassembled WGS sequence"/>
</dbReference>
<keyword evidence="4 5" id="KW-0472">Membrane</keyword>
<dbReference type="InterPro" id="IPR011701">
    <property type="entry name" value="MFS"/>
</dbReference>
<name>A0ABT9NQN7_9ACTN</name>
<dbReference type="InterPro" id="IPR020846">
    <property type="entry name" value="MFS_dom"/>
</dbReference>
<reference evidence="7 8" key="1">
    <citation type="submission" date="2023-07" db="EMBL/GenBank/DDBJ databases">
        <title>Sequencing the genomes of 1000 actinobacteria strains.</title>
        <authorList>
            <person name="Klenk H.-P."/>
        </authorList>
    </citation>
    <scope>NUCLEOTIDE SEQUENCE [LARGE SCALE GENOMIC DNA]</scope>
    <source>
        <strain evidence="7 8">GD13</strain>
    </source>
</reference>
<proteinExistence type="predicted"/>
<dbReference type="EMBL" id="JAUSQM010000001">
    <property type="protein sequence ID" value="MDP9822739.1"/>
    <property type="molecule type" value="Genomic_DNA"/>
</dbReference>
<dbReference type="PANTHER" id="PTHR23542:SF1">
    <property type="entry name" value="MAJOR FACILITATOR SUPERFAMILY (MFS) PROFILE DOMAIN-CONTAINING PROTEIN"/>
    <property type="match status" value="1"/>
</dbReference>
<evidence type="ECO:0000313" key="8">
    <source>
        <dbReference type="Proteomes" id="UP001240447"/>
    </source>
</evidence>
<dbReference type="InterPro" id="IPR036259">
    <property type="entry name" value="MFS_trans_sf"/>
</dbReference>
<evidence type="ECO:0000256" key="1">
    <source>
        <dbReference type="ARBA" id="ARBA00004651"/>
    </source>
</evidence>
<evidence type="ECO:0000256" key="2">
    <source>
        <dbReference type="ARBA" id="ARBA00022692"/>
    </source>
</evidence>
<keyword evidence="8" id="KW-1185">Reference proteome</keyword>
<dbReference type="PANTHER" id="PTHR23542">
    <property type="match status" value="1"/>
</dbReference>
<keyword evidence="2 5" id="KW-0812">Transmembrane</keyword>
<keyword evidence="3 5" id="KW-1133">Transmembrane helix</keyword>
<feature type="transmembrane region" description="Helical" evidence="5">
    <location>
        <begin position="339"/>
        <end position="361"/>
    </location>
</feature>
<feature type="transmembrane region" description="Helical" evidence="5">
    <location>
        <begin position="45"/>
        <end position="67"/>
    </location>
</feature>
<feature type="transmembrane region" description="Helical" evidence="5">
    <location>
        <begin position="79"/>
        <end position="98"/>
    </location>
</feature>
<dbReference type="PROSITE" id="PS50850">
    <property type="entry name" value="MFS"/>
    <property type="match status" value="1"/>
</dbReference>
<organism evidence="7 8">
    <name type="scientific">Nocardioides massiliensis</name>
    <dbReference type="NCBI Taxonomy" id="1325935"/>
    <lineage>
        <taxon>Bacteria</taxon>
        <taxon>Bacillati</taxon>
        <taxon>Actinomycetota</taxon>
        <taxon>Actinomycetes</taxon>
        <taxon>Propionibacteriales</taxon>
        <taxon>Nocardioidaceae</taxon>
        <taxon>Nocardioides</taxon>
    </lineage>
</organism>
<feature type="transmembrane region" description="Helical" evidence="5">
    <location>
        <begin position="253"/>
        <end position="271"/>
    </location>
</feature>
<dbReference type="SUPFAM" id="SSF103473">
    <property type="entry name" value="MFS general substrate transporter"/>
    <property type="match status" value="1"/>
</dbReference>
<gene>
    <name evidence="7" type="ORF">J2S59_002548</name>
</gene>
<feature type="transmembrane region" description="Helical" evidence="5">
    <location>
        <begin position="211"/>
        <end position="233"/>
    </location>
</feature>
<comment type="subcellular location">
    <subcellularLocation>
        <location evidence="1">Cell membrane</location>
        <topology evidence="1">Multi-pass membrane protein</topology>
    </subcellularLocation>
</comment>
<evidence type="ECO:0000256" key="4">
    <source>
        <dbReference type="ARBA" id="ARBA00023136"/>
    </source>
</evidence>
<evidence type="ECO:0000256" key="5">
    <source>
        <dbReference type="SAM" id="Phobius"/>
    </source>
</evidence>
<feature type="transmembrane region" description="Helical" evidence="5">
    <location>
        <begin position="12"/>
        <end position="39"/>
    </location>
</feature>
<evidence type="ECO:0000259" key="6">
    <source>
        <dbReference type="PROSITE" id="PS50850"/>
    </source>
</evidence>
<feature type="transmembrane region" description="Helical" evidence="5">
    <location>
        <begin position="171"/>
        <end position="190"/>
    </location>
</feature>
<protein>
    <submittedName>
        <fullName evidence="7">MFS family arabinose efflux permease</fullName>
    </submittedName>
</protein>
<dbReference type="Pfam" id="PF07690">
    <property type="entry name" value="MFS_1"/>
    <property type="match status" value="1"/>
</dbReference>
<dbReference type="Gene3D" id="1.20.1250.20">
    <property type="entry name" value="MFS general substrate transporter like domains"/>
    <property type="match status" value="2"/>
</dbReference>
<feature type="transmembrane region" description="Helical" evidence="5">
    <location>
        <begin position="367"/>
        <end position="387"/>
    </location>
</feature>
<dbReference type="RefSeq" id="WP_068118026.1">
    <property type="nucleotide sequence ID" value="NZ_CCXJ01000115.1"/>
</dbReference>
<feature type="domain" description="Major facilitator superfamily (MFS) profile" evidence="6">
    <location>
        <begin position="215"/>
        <end position="408"/>
    </location>
</feature>
<evidence type="ECO:0000313" key="7">
    <source>
        <dbReference type="EMBL" id="MDP9822739.1"/>
    </source>
</evidence>
<comment type="caution">
    <text evidence="7">The sequence shown here is derived from an EMBL/GenBank/DDBJ whole genome shotgun (WGS) entry which is preliminary data.</text>
</comment>
<feature type="transmembrane region" description="Helical" evidence="5">
    <location>
        <begin position="283"/>
        <end position="302"/>
    </location>
</feature>